<proteinExistence type="predicted"/>
<dbReference type="AlphaFoldDB" id="A0A5K7SAA5"/>
<evidence type="ECO:0000259" key="4">
    <source>
        <dbReference type="Pfam" id="PF25967"/>
    </source>
</evidence>
<keyword evidence="3" id="KW-0472">Membrane</keyword>
<dbReference type="Proteomes" id="UP001193389">
    <property type="component" value="Chromosome"/>
</dbReference>
<feature type="transmembrane region" description="Helical" evidence="3">
    <location>
        <begin position="16"/>
        <end position="34"/>
    </location>
</feature>
<dbReference type="SUPFAM" id="SSF111369">
    <property type="entry name" value="HlyD-like secretion proteins"/>
    <property type="match status" value="1"/>
</dbReference>
<dbReference type="RefSeq" id="WP_318351306.1">
    <property type="nucleotide sequence ID" value="NZ_AP018694.1"/>
</dbReference>
<reference evidence="5" key="1">
    <citation type="journal article" date="2020" name="Int. J. Syst. Evol. Microbiol.">
        <title>Aquipluma nitroreducens gen. nov. sp. nov., a novel facultatively anaerobic bacterium isolated from a freshwater lake.</title>
        <authorList>
            <person name="Watanabe M."/>
            <person name="Kojima H."/>
            <person name="Fukui M."/>
        </authorList>
    </citation>
    <scope>NUCLEOTIDE SEQUENCE</scope>
    <source>
        <strain evidence="5">MeG22</strain>
    </source>
</reference>
<dbReference type="Gene3D" id="2.40.30.170">
    <property type="match status" value="1"/>
</dbReference>
<dbReference type="Gene3D" id="1.10.287.470">
    <property type="entry name" value="Helix hairpin bin"/>
    <property type="match status" value="1"/>
</dbReference>
<accession>A0A5K7SAA5</accession>
<gene>
    <name evidence="5" type="ORF">AQPE_2561</name>
</gene>
<keyword evidence="6" id="KW-1185">Reference proteome</keyword>
<name>A0A5K7SAA5_9BACT</name>
<dbReference type="EMBL" id="AP018694">
    <property type="protein sequence ID" value="BBE18399.1"/>
    <property type="molecule type" value="Genomic_DNA"/>
</dbReference>
<dbReference type="Gene3D" id="2.40.50.100">
    <property type="match status" value="1"/>
</dbReference>
<evidence type="ECO:0000256" key="2">
    <source>
        <dbReference type="ARBA" id="ARBA00023054"/>
    </source>
</evidence>
<evidence type="ECO:0000256" key="3">
    <source>
        <dbReference type="SAM" id="Phobius"/>
    </source>
</evidence>
<evidence type="ECO:0000313" key="5">
    <source>
        <dbReference type="EMBL" id="BBE18399.1"/>
    </source>
</evidence>
<keyword evidence="3" id="KW-0812">Transmembrane</keyword>
<dbReference type="PANTHER" id="PTHR32347">
    <property type="entry name" value="EFFLUX SYSTEM COMPONENT YKNX-RELATED"/>
    <property type="match status" value="1"/>
</dbReference>
<dbReference type="Pfam" id="PF25967">
    <property type="entry name" value="RND-MFP_C"/>
    <property type="match status" value="1"/>
</dbReference>
<dbReference type="InterPro" id="IPR050465">
    <property type="entry name" value="UPF0194_transport"/>
</dbReference>
<dbReference type="KEGG" id="anf:AQPE_2561"/>
<dbReference type="GO" id="GO:0030313">
    <property type="term" value="C:cell envelope"/>
    <property type="evidence" value="ECO:0007669"/>
    <property type="project" value="UniProtKB-SubCell"/>
</dbReference>
<sequence length="416" mass="47298">MDKVIEKQKGLRPKHIIWIVGGLAFAFLLYKVVFTESGSTFRAEKDKLTISTVEDGLFNDYITVIGQVEPISTIFLDAEEGGKVEEKLIEEGEMVKKGDIILKLRNNDLNLSIMNSESSMAYQTNELRNTQIQMEQQKIQNKQQLLSIDYELVRLSRNYEQQKALYNDGLIAKEDFLKAEEDYLKSKKNRDLIYMKLVQDSIFRENQKLQMDQSLGNMHLNLKVVQQRREDLNVKAPVDGQLGLLNAEIGESINKGQRIGQINILGNFKVNAKIDEHYIDRVVRGLTATLDRNGTNFNLAVKKVYPEVRDGQFEIDLIFDGTTPDNIRTGQTYHIKLELGESGKAVLLARGGFFQSTGGQWVFVLNQDGTEATKRNIKIGKQNPQYYEVLEGLNAGEKVITSGYEMFGTNDRIVLK</sequence>
<comment type="subcellular location">
    <subcellularLocation>
        <location evidence="1">Cell envelope</location>
    </subcellularLocation>
</comment>
<keyword evidence="2" id="KW-0175">Coiled coil</keyword>
<dbReference type="InterPro" id="IPR058627">
    <property type="entry name" value="MdtA-like_C"/>
</dbReference>
<dbReference type="PANTHER" id="PTHR32347:SF23">
    <property type="entry name" value="BLL5650 PROTEIN"/>
    <property type="match status" value="1"/>
</dbReference>
<dbReference type="Gene3D" id="2.40.420.20">
    <property type="match status" value="1"/>
</dbReference>
<evidence type="ECO:0000313" key="6">
    <source>
        <dbReference type="Proteomes" id="UP001193389"/>
    </source>
</evidence>
<keyword evidence="3" id="KW-1133">Transmembrane helix</keyword>
<evidence type="ECO:0000256" key="1">
    <source>
        <dbReference type="ARBA" id="ARBA00004196"/>
    </source>
</evidence>
<feature type="domain" description="Multidrug resistance protein MdtA-like C-terminal permuted SH3" evidence="4">
    <location>
        <begin position="357"/>
        <end position="404"/>
    </location>
</feature>
<organism evidence="5 6">
    <name type="scientific">Aquipluma nitroreducens</name>
    <dbReference type="NCBI Taxonomy" id="2010828"/>
    <lineage>
        <taxon>Bacteria</taxon>
        <taxon>Pseudomonadati</taxon>
        <taxon>Bacteroidota</taxon>
        <taxon>Bacteroidia</taxon>
        <taxon>Marinilabiliales</taxon>
        <taxon>Prolixibacteraceae</taxon>
        <taxon>Aquipluma</taxon>
    </lineage>
</organism>
<protein>
    <submittedName>
        <fullName evidence="5">ABC transporter permease</fullName>
    </submittedName>
</protein>